<name>A0A8K0EWL0_BRALA</name>
<feature type="transmembrane region" description="Helical" evidence="11">
    <location>
        <begin position="1861"/>
        <end position="1879"/>
    </location>
</feature>
<gene>
    <name evidence="17" type="primary">PIEZO2</name>
    <name evidence="17" type="ORF">BLAG_LOCUS21594</name>
</gene>
<sequence>MADGRTFVCGLVFRLILPIFLLAACVFRFNGLSLVYACCLLLLPHLDTPSVQSMKGHTGRYLLFVLGCSVLFCAGHLITQVVLLATPPYGHILGEACEGGEKVARQLGFQRFDQTPFPNIVRLIFPDIAVASFLAMFFLYSRNLERDQSQQLPNSQSDLHSSSFYSKFRPPKLNFSLLMYVEKPLVIVLTAAAGITHPSFISLMYFAIFLGLATWWSCYRVIGQWFEYLRAALVGYSGTHLLLLYLYQFQFMQSELDPTSFTSRFLGLTGIIHYNCDDPLHLKLHSDVDWPVILSPAFILALYWVCVTEIRQASKWKETVVEAGTPQTWLRRTLSKRTAGNTVRRASAMKSEDERVALVVPEDYGESDEVTIEADGQITHEIDDVPENKVGTIHEQIHRQRKEETFQLEQKEENGTHSKDLDSFRTPLMTMFVFIMKQSYIAALIVMMAWSITYHSWLTFVLLIWACVVWMCRSARRICLLSSPAFVFYAEVLLVIQFVYGLNLTEEELPTKSSSGYNLEEIGLIKYQHTCLHLTAKILYTLMFWLTLRQSIWEKKIVEEDGLGEEDALTAIFKQESEEQMGSRTSSENQEREDSELMKQMGNYAVQVFSKYWIFVCAGMFLLVSLSGKVVMYRILYMALFLFFIICYQLSYTTWRRIMRTFWWVVIGYSMFVLILLYTYQFKSVPQFWHNKTHISFELLEDLGMEQYSTVELFQKMLAPTTFLVVCILQLHFFHHRFLEITKIDPDDDEDLGQDSGTSARKVSEEDLMAVLQRKKWQQVIQDIFYQIGVWYEQMTVLIWRMLELHFLKVLFLTMILVAIIEVSVMNLMFLVLWSLAIPLQVMRKPALYTSMVWAAFGILTKMLFQLSMVRMEHFETNCTLPMSNITFGPTEQPVIGRCQSVDSAEWVGFRKSTPALYYIRDYLVVVLFLVLFVTIERHQKHIRLAKGLPPEDPLPGIIFPRIKRVNADEGLFMCLKYFTNFFFYKFGLEMCYMMAVFNIWLRLDFIAVLHGIWLGIILLYPKDRKDNLRIWPYYAVSLSSIMIVEYLLCMGLPPGLCVVYPWYDRGMPDNLVRWMFLPDYNLRPNSWLLLADFFQLLFVSIQWQVFLVEGNPSTIEAGGDNQDIHDDIEAMMTNPVPDFTVAKSYLDMIKQFVFGYLFWVTLAIVFITGTTRISLFCLGYLVGCFYFLLHGQEFLMSPTNVILKRWHKLIAYNFAVIFIKGFLQVAACAYLKTLKEKSCFFVQLLSLVCMIPGYDVEVDYNPLLETCQLPMGEAGLAWDVFCFGFLLLQKRCLSSYYFLHVQADLQAQSALASRGAELIRQNLIEEVKAREEEEKKILVSIKKSMERIRAKQAKFLKKTEKEKDHFQTIRGGDYYLFESDSDESDEEELEEVESKDKTKEDQKAGPLQILHAAVIESQLKAKRREARKKKLSRFFKLRRMGMKRTASVEDLTEEELKEEREEQKETLLDKLKLYLRIFWLVLVATIDLIIDWLNSFSHHYRHIAVTLQKERRFLAKQARMVGLMPLAFKATTETWDQEEKQDLSGAGSISEEILSDKGHQSPADLDDIFIEDETPPLNDTAEAPAVSGTAIPDVSKDQSNGTAFPDVSKEQPDGVKAAHESGKVSEEETPEALTKVERQEEADEDKQTPAQEEADEKDSVVSEMSDGPFKGVRDIPPASASVEDMVDVYQGYETAIKLAGRKTGDDALSDSGDDGPVMDIPQILIIQPGGIPRRPTPPPSRPVPLPPSWAPTRTEKDGSDEDKKSFQQDICMVQIPLTPESEEDEYEKEIREAEHFSKKQPRLLKLCFAIWYAAISRSEMLCYFLIIMSTIKSASLLAMPLPMLVFLWAMLSVPRPSKRFWMTTIIYSEVMIVIKYLFQFDFFPWNNKVLEINDDPFWPPRILGIEKKDSFVVVDLALLLALFFHRSILKAHGLWKDTEFDDEMEMEEDREDLEEKLGLQNDQPEKKEPDVDKAELVMLPSEEEDSGKPGSKGMDSSGETISTEGKKDGSDTFSAPPDYEETQREDFSVKPVAILSTESVPETPTADGRAADSTIATDCGTGCEKGDKEADKSPPDLTETSSFVITRKASVESFSDDKGNNNEERDEESQQEQNKRKLKLVTREQIIELTEKTRKFFNPVFLFYYRLLHPKYSAVTDVYVLIFLCDFINFIIVIFGYWAFGKHSAGADVMSSISENQVPLPFLVMLLIQFAMIVVDRALYLRKNVPGKFIFQIVLVIGVHLWMFFVLPGFTDRPFVENSPAQLWYFTKCVYFGLSAYQIRSGYPTRILGNFLTKKYNYINLLLFQGFQVVPFLVELRYVMDWVWTDTTLGLSSWLQMEDIYANIFCLKCMREAEKRYPIPRGVKKKAMVKYGAGGLLVFLLIIIIWFPLLFMSLVNTAGLPNHPIDATIEIAMGGYQPLFKMSAQQQYLRGVDQEEYDDMFRRFLIDPNAMTFLSRYEAVDIVKVKIDGNSRSIWGISPPSRHAMLNDLLSDNPITVRVEWQFTRDPTTGSSEFAGDEYSFEIEQGDPQRLKLAAMLNGTLQEPVEIYNLFPKYVKVPGVKGVARPASELMTAPGDRLDFSNVTVRLNHSRVTEKLEGEVEWWTVQELVGVGPDRSSMPYMEMITFNDKVSPPEFSFLAGYGIVGLYLSLVLVVGKFVRMFVSGISYRIMFTEMPNVDRILKLCLDIFLVRETGELSLEEDLFSKLIFLYRSPETMIKWSKEKTS</sequence>
<feature type="compositionally biased region" description="Basic and acidic residues" evidence="10">
    <location>
        <begin position="1754"/>
        <end position="1766"/>
    </location>
</feature>
<keyword evidence="9" id="KW-0407">Ion channel</keyword>
<evidence type="ECO:0000259" key="15">
    <source>
        <dbReference type="Pfam" id="PF24871"/>
    </source>
</evidence>
<feature type="transmembrane region" description="Helical" evidence="11">
    <location>
        <begin position="608"/>
        <end position="626"/>
    </location>
</feature>
<feature type="transmembrane region" description="Helical" evidence="11">
    <location>
        <begin position="120"/>
        <end position="140"/>
    </location>
</feature>
<feature type="transmembrane region" description="Helical" evidence="11">
    <location>
        <begin position="916"/>
        <end position="936"/>
    </location>
</feature>
<evidence type="ECO:0000259" key="13">
    <source>
        <dbReference type="Pfam" id="PF15917"/>
    </source>
</evidence>
<feature type="transmembrane region" description="Helical" evidence="11">
    <location>
        <begin position="2201"/>
        <end position="2221"/>
    </location>
</feature>
<evidence type="ECO:0000259" key="14">
    <source>
        <dbReference type="Pfam" id="PF23188"/>
    </source>
</evidence>
<feature type="transmembrane region" description="Helical" evidence="11">
    <location>
        <begin position="1157"/>
        <end position="1190"/>
    </location>
</feature>
<dbReference type="Pfam" id="PF23188">
    <property type="entry name" value="THU_Piezo1"/>
    <property type="match status" value="1"/>
</dbReference>
<feature type="region of interest" description="Disordered" evidence="10">
    <location>
        <begin position="2063"/>
        <end position="2082"/>
    </location>
</feature>
<feature type="transmembrane region" description="Helical" evidence="11">
    <location>
        <begin position="428"/>
        <end position="448"/>
    </location>
</feature>
<comment type="subcellular location">
    <subcellularLocation>
        <location evidence="1">Cell membrane</location>
        <topology evidence="1">Multi-pass membrane protein</topology>
    </subcellularLocation>
</comment>
<dbReference type="InterPro" id="IPR056769">
    <property type="entry name" value="Piezo_TM1-24"/>
</dbReference>
<feature type="compositionally biased region" description="Acidic residues" evidence="10">
    <location>
        <begin position="1381"/>
        <end position="1392"/>
    </location>
</feature>
<feature type="transmembrane region" description="Helical" evidence="11">
    <location>
        <begin position="173"/>
        <end position="193"/>
    </location>
</feature>
<dbReference type="InterPro" id="IPR031334">
    <property type="entry name" value="Piezo_cap_dom"/>
</dbReference>
<feature type="transmembrane region" description="Helical" evidence="11">
    <location>
        <begin position="662"/>
        <end position="680"/>
    </location>
</feature>
<evidence type="ECO:0000256" key="6">
    <source>
        <dbReference type="ARBA" id="ARBA00022989"/>
    </source>
</evidence>
<feature type="transmembrane region" description="Helical" evidence="11">
    <location>
        <begin position="527"/>
        <end position="548"/>
    </location>
</feature>
<feature type="domain" description="Piezo non-specific cation channel cap" evidence="12">
    <location>
        <begin position="2433"/>
        <end position="2723"/>
    </location>
</feature>
<dbReference type="InterPro" id="IPR056768">
    <property type="entry name" value="THU_Piezo"/>
</dbReference>
<feature type="transmembrane region" description="Helical" evidence="11">
    <location>
        <begin position="454"/>
        <end position="472"/>
    </location>
</feature>
<feature type="transmembrane region" description="Helical" evidence="11">
    <location>
        <begin position="1000"/>
        <end position="1022"/>
    </location>
</feature>
<keyword evidence="6 11" id="KW-1133">Transmembrane helix</keyword>
<evidence type="ECO:0000256" key="4">
    <source>
        <dbReference type="ARBA" id="ARBA00022475"/>
    </source>
</evidence>
<feature type="transmembrane region" description="Helical" evidence="11">
    <location>
        <begin position="713"/>
        <end position="734"/>
    </location>
</feature>
<feature type="transmembrane region" description="Helical" evidence="11">
    <location>
        <begin position="63"/>
        <end position="85"/>
    </location>
</feature>
<evidence type="ECO:0000259" key="12">
    <source>
        <dbReference type="Pfam" id="PF12166"/>
    </source>
</evidence>
<dbReference type="PANTHER" id="PTHR47049">
    <property type="entry name" value="PIEZO-TYPE MECHANOSENSITIVE ION CHANNEL HOMOLOG"/>
    <property type="match status" value="1"/>
</dbReference>
<dbReference type="OrthoDB" id="303066at2759"/>
<dbReference type="Pfam" id="PF12166">
    <property type="entry name" value="Piezo_cap"/>
    <property type="match status" value="1"/>
</dbReference>
<feature type="transmembrane region" description="Helical" evidence="11">
    <location>
        <begin position="199"/>
        <end position="216"/>
    </location>
</feature>
<evidence type="ECO:0000256" key="2">
    <source>
        <dbReference type="ARBA" id="ARBA00007821"/>
    </source>
</evidence>
<feature type="compositionally biased region" description="Basic and acidic residues" evidence="10">
    <location>
        <begin position="1393"/>
        <end position="1404"/>
    </location>
</feature>
<dbReference type="Pfam" id="PF24871">
    <property type="entry name" value="Piezo_TM1-24"/>
    <property type="match status" value="1"/>
</dbReference>
<feature type="region of interest" description="Disordered" evidence="10">
    <location>
        <begin position="1729"/>
        <end position="1766"/>
    </location>
</feature>
<evidence type="ECO:0000256" key="8">
    <source>
        <dbReference type="ARBA" id="ARBA00023136"/>
    </source>
</evidence>
<dbReference type="InterPro" id="IPR056770">
    <property type="entry name" value="Piezo_THU9_anchor"/>
</dbReference>
<dbReference type="Pfam" id="PF15917">
    <property type="entry name" value="Piezo_TM25-28"/>
    <property type="match status" value="1"/>
</dbReference>
<feature type="transmembrane region" description="Helical" evidence="11">
    <location>
        <begin position="479"/>
        <end position="500"/>
    </location>
</feature>
<feature type="transmembrane region" description="Helical" evidence="11">
    <location>
        <begin position="2300"/>
        <end position="2320"/>
    </location>
</feature>
<feature type="transmembrane region" description="Helical" evidence="11">
    <location>
        <begin position="784"/>
        <end position="803"/>
    </location>
</feature>
<feature type="domain" description="Piezo THU9 and anchor" evidence="16">
    <location>
        <begin position="2157"/>
        <end position="2394"/>
    </location>
</feature>
<evidence type="ECO:0000256" key="5">
    <source>
        <dbReference type="ARBA" id="ARBA00022692"/>
    </source>
</evidence>
<feature type="domain" description="Piezo TM1-24" evidence="15">
    <location>
        <begin position="28"/>
        <end position="740"/>
    </location>
</feature>
<feature type="domain" description="Piezo transmembrane helical unit" evidence="14">
    <location>
        <begin position="1816"/>
        <end position="1937"/>
    </location>
</feature>
<feature type="compositionally biased region" description="Basic and acidic residues" evidence="10">
    <location>
        <begin position="1608"/>
        <end position="1627"/>
    </location>
</feature>
<dbReference type="PANTHER" id="PTHR47049:SF2">
    <property type="entry name" value="PIEZO-TYPE MECHANOSENSITIVE ION CHANNEL HOMOLOG"/>
    <property type="match status" value="1"/>
</dbReference>
<evidence type="ECO:0000313" key="17">
    <source>
        <dbReference type="EMBL" id="CAH1268772.1"/>
    </source>
</evidence>
<feature type="region of interest" description="Disordered" evidence="10">
    <location>
        <begin position="1946"/>
        <end position="2058"/>
    </location>
</feature>
<feature type="transmembrane region" description="Helical" evidence="11">
    <location>
        <begin position="2230"/>
        <end position="2251"/>
    </location>
</feature>
<feature type="transmembrane region" description="Helical" evidence="11">
    <location>
        <begin position="2372"/>
        <end position="2396"/>
    </location>
</feature>
<feature type="region of interest" description="Disordered" evidence="10">
    <location>
        <begin position="2094"/>
        <end position="2117"/>
    </location>
</feature>
<evidence type="ECO:0000256" key="11">
    <source>
        <dbReference type="SAM" id="Phobius"/>
    </source>
</evidence>
<feature type="transmembrane region" description="Helical" evidence="11">
    <location>
        <begin position="15"/>
        <end position="43"/>
    </location>
</feature>
<feature type="transmembrane region" description="Helical" evidence="11">
    <location>
        <begin position="1210"/>
        <end position="1232"/>
    </location>
</feature>
<feature type="transmembrane region" description="Helical" evidence="11">
    <location>
        <begin position="846"/>
        <end position="865"/>
    </location>
</feature>
<feature type="transmembrane region" description="Helical" evidence="11">
    <location>
        <begin position="290"/>
        <end position="307"/>
    </location>
</feature>
<dbReference type="GO" id="GO:0005886">
    <property type="term" value="C:plasma membrane"/>
    <property type="evidence" value="ECO:0007669"/>
    <property type="project" value="UniProtKB-SubCell"/>
</dbReference>
<feature type="region of interest" description="Disordered" evidence="10">
    <location>
        <begin position="1590"/>
        <end position="1677"/>
    </location>
</feature>
<keyword evidence="4" id="KW-1003">Cell membrane</keyword>
<evidence type="ECO:0000256" key="7">
    <source>
        <dbReference type="ARBA" id="ARBA00023065"/>
    </source>
</evidence>
<feature type="transmembrane region" description="Helical" evidence="11">
    <location>
        <begin position="2159"/>
        <end position="2181"/>
    </location>
</feature>
<keyword evidence="7" id="KW-0406">Ion transport</keyword>
<proteinExistence type="inferred from homology"/>
<evidence type="ECO:0000256" key="9">
    <source>
        <dbReference type="ARBA" id="ARBA00023303"/>
    </source>
</evidence>
<feature type="transmembrane region" description="Helical" evidence="11">
    <location>
        <begin position="2263"/>
        <end position="2280"/>
    </location>
</feature>
<dbReference type="EMBL" id="OV696692">
    <property type="protein sequence ID" value="CAH1268772.1"/>
    <property type="molecule type" value="Genomic_DNA"/>
</dbReference>
<dbReference type="Pfam" id="PF24874">
    <property type="entry name" value="Piezo_THU9_anchor"/>
    <property type="match status" value="1"/>
</dbReference>
<feature type="transmembrane region" description="Helical" evidence="11">
    <location>
        <begin position="1034"/>
        <end position="1064"/>
    </location>
</feature>
<feature type="compositionally biased region" description="Pro residues" evidence="10">
    <location>
        <begin position="1735"/>
        <end position="1750"/>
    </location>
</feature>
<feature type="transmembrane region" description="Helical" evidence="11">
    <location>
        <begin position="632"/>
        <end position="650"/>
    </location>
</feature>
<organism evidence="17 18">
    <name type="scientific">Branchiostoma lanceolatum</name>
    <name type="common">Common lancelet</name>
    <name type="synonym">Amphioxus lanceolatum</name>
    <dbReference type="NCBI Taxonomy" id="7740"/>
    <lineage>
        <taxon>Eukaryota</taxon>
        <taxon>Metazoa</taxon>
        <taxon>Chordata</taxon>
        <taxon>Cephalochordata</taxon>
        <taxon>Leptocardii</taxon>
        <taxon>Amphioxiformes</taxon>
        <taxon>Branchiostomatidae</taxon>
        <taxon>Branchiostoma</taxon>
    </lineage>
</organism>
<dbReference type="GO" id="GO:0008381">
    <property type="term" value="F:mechanosensitive monoatomic ion channel activity"/>
    <property type="evidence" value="ECO:0007669"/>
    <property type="project" value="InterPro"/>
</dbReference>
<keyword evidence="5 11" id="KW-0812">Transmembrane</keyword>
<evidence type="ECO:0000256" key="3">
    <source>
        <dbReference type="ARBA" id="ARBA00022448"/>
    </source>
</evidence>
<protein>
    <submittedName>
        <fullName evidence="17">PIEZO2 protein</fullName>
    </submittedName>
</protein>
<feature type="compositionally biased region" description="Basic and acidic residues" evidence="10">
    <location>
        <begin position="2065"/>
        <end position="2075"/>
    </location>
</feature>
<feature type="transmembrane region" description="Helical" evidence="11">
    <location>
        <begin position="809"/>
        <end position="834"/>
    </location>
</feature>
<evidence type="ECO:0000259" key="16">
    <source>
        <dbReference type="Pfam" id="PF24874"/>
    </source>
</evidence>
<dbReference type="InterPro" id="IPR027272">
    <property type="entry name" value="Piezo"/>
</dbReference>
<feature type="transmembrane region" description="Helical" evidence="11">
    <location>
        <begin position="1088"/>
        <end position="1109"/>
    </location>
</feature>
<dbReference type="Proteomes" id="UP000838412">
    <property type="component" value="Chromosome 7"/>
</dbReference>
<feature type="transmembrane region" description="Helical" evidence="11">
    <location>
        <begin position="228"/>
        <end position="247"/>
    </location>
</feature>
<dbReference type="InterPro" id="IPR031805">
    <property type="entry name" value="Piezo_TM25-28"/>
</dbReference>
<feature type="domain" description="Piezo TM25-28" evidence="13">
    <location>
        <begin position="1130"/>
        <end position="1364"/>
    </location>
</feature>
<feature type="transmembrane region" description="Helical" evidence="11">
    <location>
        <begin position="2636"/>
        <end position="2659"/>
    </location>
</feature>
<feature type="compositionally biased region" description="Basic and acidic residues" evidence="10">
    <location>
        <begin position="1954"/>
        <end position="1976"/>
    </location>
</feature>
<keyword evidence="3" id="KW-0813">Transport</keyword>
<keyword evidence="18" id="KW-1185">Reference proteome</keyword>
<feature type="transmembrane region" description="Helical" evidence="11">
    <location>
        <begin position="2332"/>
        <end position="2351"/>
    </location>
</feature>
<keyword evidence="8 11" id="KW-0472">Membrane</keyword>
<reference evidence="17" key="1">
    <citation type="submission" date="2022-01" db="EMBL/GenBank/DDBJ databases">
        <authorList>
            <person name="Braso-Vives M."/>
        </authorList>
    </citation>
    <scope>NUCLEOTIDE SEQUENCE</scope>
</reference>
<feature type="transmembrane region" description="Helical" evidence="11">
    <location>
        <begin position="1824"/>
        <end position="1849"/>
    </location>
</feature>
<evidence type="ECO:0000313" key="18">
    <source>
        <dbReference type="Proteomes" id="UP000838412"/>
    </source>
</evidence>
<feature type="region of interest" description="Disordered" evidence="10">
    <location>
        <begin position="1381"/>
        <end position="1405"/>
    </location>
</feature>
<evidence type="ECO:0000256" key="1">
    <source>
        <dbReference type="ARBA" id="ARBA00004651"/>
    </source>
</evidence>
<accession>A0A8K0EWL0</accession>
<dbReference type="PROSITE" id="PS51257">
    <property type="entry name" value="PROKAR_LIPOPROTEIN"/>
    <property type="match status" value="1"/>
</dbReference>
<evidence type="ECO:0000256" key="10">
    <source>
        <dbReference type="SAM" id="MobiDB-lite"/>
    </source>
</evidence>
<comment type="similarity">
    <text evidence="2">Belongs to the PIEZO (TC 1.A.75) family.</text>
</comment>